<name>A0A2P8E5U8_9ACTN</name>
<feature type="compositionally biased region" description="Gly residues" evidence="1">
    <location>
        <begin position="96"/>
        <end position="106"/>
    </location>
</feature>
<dbReference type="EMBL" id="PYGE01000005">
    <property type="protein sequence ID" value="PSL04797.1"/>
    <property type="molecule type" value="Genomic_DNA"/>
</dbReference>
<protein>
    <recommendedName>
        <fullName evidence="2">Transcription factor zinc-finger domain-containing protein</fullName>
    </recommendedName>
</protein>
<evidence type="ECO:0000313" key="4">
    <source>
        <dbReference type="Proteomes" id="UP000243528"/>
    </source>
</evidence>
<keyword evidence="4" id="KW-1185">Reference proteome</keyword>
<reference evidence="3 4" key="1">
    <citation type="submission" date="2018-03" db="EMBL/GenBank/DDBJ databases">
        <title>Genomic Encyclopedia of Archaeal and Bacterial Type Strains, Phase II (KMG-II): from individual species to whole genera.</title>
        <authorList>
            <person name="Goeker M."/>
        </authorList>
    </citation>
    <scope>NUCLEOTIDE SEQUENCE [LARGE SCALE GENOMIC DNA]</scope>
    <source>
        <strain evidence="3 4">DSM 45211</strain>
    </source>
</reference>
<evidence type="ECO:0000256" key="1">
    <source>
        <dbReference type="SAM" id="MobiDB-lite"/>
    </source>
</evidence>
<comment type="caution">
    <text evidence="3">The sequence shown here is derived from an EMBL/GenBank/DDBJ whole genome shotgun (WGS) entry which is preliminary data.</text>
</comment>
<dbReference type="Proteomes" id="UP000243528">
    <property type="component" value="Unassembled WGS sequence"/>
</dbReference>
<evidence type="ECO:0000313" key="3">
    <source>
        <dbReference type="EMBL" id="PSL04797.1"/>
    </source>
</evidence>
<dbReference type="Pfam" id="PF13453">
    <property type="entry name" value="Zn_ribbon_TFIIB"/>
    <property type="match status" value="1"/>
</dbReference>
<accession>A0A2P8E5U8</accession>
<gene>
    <name evidence="3" type="ORF">CLV30_105264</name>
</gene>
<feature type="domain" description="Transcription factor zinc-finger" evidence="2">
    <location>
        <begin position="2"/>
        <end position="40"/>
    </location>
</feature>
<dbReference type="RefSeq" id="WP_106536982.1">
    <property type="nucleotide sequence ID" value="NZ_PYGE01000005.1"/>
</dbReference>
<feature type="region of interest" description="Disordered" evidence="1">
    <location>
        <begin position="42"/>
        <end position="129"/>
    </location>
</feature>
<evidence type="ECO:0000259" key="2">
    <source>
        <dbReference type="Pfam" id="PF13453"/>
    </source>
</evidence>
<proteinExistence type="predicted"/>
<dbReference type="OrthoDB" id="9814037at2"/>
<dbReference type="InterPro" id="IPR027392">
    <property type="entry name" value="TF_Znf"/>
</dbReference>
<sequence>MTCPKCSGSMRTFDRLGVHVEQCQSCKGIFLDYGELEQIVTAEQQYNEDPPPLEYGAGGPAQAPTQGRGRPDSPAPYRGRSDSPSPYGGRKDSPGPFGGGLGGLGGGRRDSPRPGGKKRKKSMFEQLFD</sequence>
<organism evidence="3 4">
    <name type="scientific">Haloactinopolyspora alba</name>
    <dbReference type="NCBI Taxonomy" id="648780"/>
    <lineage>
        <taxon>Bacteria</taxon>
        <taxon>Bacillati</taxon>
        <taxon>Actinomycetota</taxon>
        <taxon>Actinomycetes</taxon>
        <taxon>Jiangellales</taxon>
        <taxon>Jiangellaceae</taxon>
        <taxon>Haloactinopolyspora</taxon>
    </lineage>
</organism>
<dbReference type="AlphaFoldDB" id="A0A2P8E5U8"/>